<dbReference type="Proteomes" id="UP000001572">
    <property type="component" value="Chromosome"/>
</dbReference>
<gene>
    <name evidence="1" type="ordered locus">Amet_2428</name>
</gene>
<dbReference type="EMBL" id="CP000724">
    <property type="protein sequence ID" value="ABR48582.1"/>
    <property type="molecule type" value="Genomic_DNA"/>
</dbReference>
<dbReference type="KEGG" id="amt:Amet_2428"/>
<dbReference type="eggNOG" id="ENOG503309J">
    <property type="taxonomic scope" value="Bacteria"/>
</dbReference>
<evidence type="ECO:0000313" key="2">
    <source>
        <dbReference type="Proteomes" id="UP000001572"/>
    </source>
</evidence>
<evidence type="ECO:0000313" key="1">
    <source>
        <dbReference type="EMBL" id="ABR48582.1"/>
    </source>
</evidence>
<accession>A6TQW4</accession>
<organism evidence="1 2">
    <name type="scientific">Alkaliphilus metalliredigens (strain QYMF)</name>
    <dbReference type="NCBI Taxonomy" id="293826"/>
    <lineage>
        <taxon>Bacteria</taxon>
        <taxon>Bacillati</taxon>
        <taxon>Bacillota</taxon>
        <taxon>Clostridia</taxon>
        <taxon>Peptostreptococcales</taxon>
        <taxon>Natronincolaceae</taxon>
        <taxon>Alkaliphilus</taxon>
    </lineage>
</organism>
<dbReference type="AlphaFoldDB" id="A6TQW4"/>
<dbReference type="HOGENOM" id="CLU_149244_0_0_9"/>
<name>A6TQW4_ALKMQ</name>
<dbReference type="Pfam" id="PF10844">
    <property type="entry name" value="DUF2577"/>
    <property type="match status" value="1"/>
</dbReference>
<reference evidence="2" key="1">
    <citation type="journal article" date="2016" name="Genome Announc.">
        <title>Complete genome sequence of Alkaliphilus metalliredigens strain QYMF, an alkaliphilic and metal-reducing bacterium isolated from borax-contaminated leachate ponds.</title>
        <authorList>
            <person name="Hwang C."/>
            <person name="Copeland A."/>
            <person name="Lucas S."/>
            <person name="Lapidus A."/>
            <person name="Barry K."/>
            <person name="Detter J.C."/>
            <person name="Glavina Del Rio T."/>
            <person name="Hammon N."/>
            <person name="Israni S."/>
            <person name="Dalin E."/>
            <person name="Tice H."/>
            <person name="Pitluck S."/>
            <person name="Chertkov O."/>
            <person name="Brettin T."/>
            <person name="Bruce D."/>
            <person name="Han C."/>
            <person name="Schmutz J."/>
            <person name="Larimer F."/>
            <person name="Land M.L."/>
            <person name="Hauser L."/>
            <person name="Kyrpides N."/>
            <person name="Mikhailova N."/>
            <person name="Ye Q."/>
            <person name="Zhou J."/>
            <person name="Richardson P."/>
            <person name="Fields M.W."/>
        </authorList>
    </citation>
    <scope>NUCLEOTIDE SEQUENCE [LARGE SCALE GENOMIC DNA]</scope>
    <source>
        <strain evidence="2">QYMF</strain>
    </source>
</reference>
<dbReference type="STRING" id="293826.Amet_2428"/>
<evidence type="ECO:0008006" key="3">
    <source>
        <dbReference type="Google" id="ProtNLM"/>
    </source>
</evidence>
<dbReference type="RefSeq" id="WP_012063557.1">
    <property type="nucleotide sequence ID" value="NC_009633.1"/>
</dbReference>
<dbReference type="InterPro" id="IPR022555">
    <property type="entry name" value="DUF2577"/>
</dbReference>
<dbReference type="OrthoDB" id="2974213at2"/>
<sequence length="129" mass="14362">MNGIKELAEMFKERENKAYMGPQIGKVITPPPNIKVSLGDKIILEKNRLIIAAHVLSGYTRQFQGQSNGTITTKTPPSPVSYSEYTVLEDLNHAGEIVYTDTLKTGDEVILLPSTDEQKYIIIDKAVRL</sequence>
<proteinExistence type="predicted"/>
<protein>
    <recommendedName>
        <fullName evidence="3">DUF2577 domain-containing protein</fullName>
    </recommendedName>
</protein>
<keyword evidence="2" id="KW-1185">Reference proteome</keyword>